<dbReference type="InterPro" id="IPR032344">
    <property type="entry name" value="DUF4862"/>
</dbReference>
<feature type="region of interest" description="Disordered" evidence="1">
    <location>
        <begin position="264"/>
        <end position="286"/>
    </location>
</feature>
<accession>A0ABU3WWV5</accession>
<dbReference type="Pfam" id="PF16154">
    <property type="entry name" value="DUF4862"/>
    <property type="match status" value="1"/>
</dbReference>
<comment type="caution">
    <text evidence="2">The sequence shown here is derived from an EMBL/GenBank/DDBJ whole genome shotgun (WGS) entry which is preliminary data.</text>
</comment>
<feature type="region of interest" description="Disordered" evidence="1">
    <location>
        <begin position="1"/>
        <end position="23"/>
    </location>
</feature>
<dbReference type="EMBL" id="WBMO01000005">
    <property type="protein sequence ID" value="MDV2478482.1"/>
    <property type="molecule type" value="Genomic_DNA"/>
</dbReference>
<gene>
    <name evidence="2" type="ORF">F8M49_29255</name>
</gene>
<reference evidence="2 3" key="1">
    <citation type="submission" date="2019-10" db="EMBL/GenBank/DDBJ databases">
        <title>Draft Genome Assembly of Rhodococcus zopfii DSM44189.</title>
        <authorList>
            <person name="Sutton J.M."/>
            <person name="Akob D.M."/>
            <person name="Bushman T.J."/>
        </authorList>
    </citation>
    <scope>NUCLEOTIDE SEQUENCE [LARGE SCALE GENOMIC DNA]</scope>
    <source>
        <strain evidence="2 3">DSM 44189</strain>
    </source>
</reference>
<sequence length="359" mass="37642">MSRAGAVPRPAPNRVSGPRIPGSATPPLIVSAYTAAPSIAGGNRRDESRFLAAIADLPAVGGIELPFGEELRPFDEEWITRRGPGRFGVVITSIPDTVHRAVVDPRFGLASHDREGRAHAVSRVRAIRDAVSRLVDDAGRQVVLAVQVHTAPRRWSGYFDAGALIRSVAELASWDWNGAVLAIEHCDSPTDPRHAVKGFAPLRDELVALGRVVDGGGCRVGASINWGRSAVEGRSVATPVEHIELARTSGLLVGVTFSGTSAVPTASGDAWDDGHPPPAPPPTGRFDRLEPRSLLTPTALRAAFVAIGGVRPVFIGVKVSAPAGADTDDRIAVVTQSVAVIDESAAAAVARTCEDFCSL</sequence>
<evidence type="ECO:0000313" key="2">
    <source>
        <dbReference type="EMBL" id="MDV2478482.1"/>
    </source>
</evidence>
<protein>
    <submittedName>
        <fullName evidence="2">DUF4862 family protein</fullName>
    </submittedName>
</protein>
<dbReference type="Proteomes" id="UP001275440">
    <property type="component" value="Unassembled WGS sequence"/>
</dbReference>
<name>A0ABU3WWV5_9NOCA</name>
<evidence type="ECO:0000313" key="3">
    <source>
        <dbReference type="Proteomes" id="UP001275440"/>
    </source>
</evidence>
<proteinExistence type="predicted"/>
<evidence type="ECO:0000256" key="1">
    <source>
        <dbReference type="SAM" id="MobiDB-lite"/>
    </source>
</evidence>
<organism evidence="2 3">
    <name type="scientific">Rhodococcus zopfii</name>
    <dbReference type="NCBI Taxonomy" id="43772"/>
    <lineage>
        <taxon>Bacteria</taxon>
        <taxon>Bacillati</taxon>
        <taxon>Actinomycetota</taxon>
        <taxon>Actinomycetes</taxon>
        <taxon>Mycobacteriales</taxon>
        <taxon>Nocardiaceae</taxon>
        <taxon>Rhodococcus</taxon>
    </lineage>
</organism>
<keyword evidence="3" id="KW-1185">Reference proteome</keyword>